<proteinExistence type="predicted"/>
<feature type="region of interest" description="Disordered" evidence="1">
    <location>
        <begin position="87"/>
        <end position="113"/>
    </location>
</feature>
<dbReference type="AlphaFoldDB" id="A0A6J7QPI5"/>
<feature type="compositionally biased region" description="Low complexity" evidence="1">
    <location>
        <begin position="87"/>
        <end position="103"/>
    </location>
</feature>
<accession>A0A6J7QPI5</accession>
<protein>
    <submittedName>
        <fullName evidence="2">Unannotated protein</fullName>
    </submittedName>
</protein>
<feature type="region of interest" description="Disordered" evidence="1">
    <location>
        <begin position="149"/>
        <end position="185"/>
    </location>
</feature>
<evidence type="ECO:0000313" key="2">
    <source>
        <dbReference type="EMBL" id="CAB5018845.1"/>
    </source>
</evidence>
<reference evidence="2" key="1">
    <citation type="submission" date="2020-05" db="EMBL/GenBank/DDBJ databases">
        <authorList>
            <person name="Chiriac C."/>
            <person name="Salcher M."/>
            <person name="Ghai R."/>
            <person name="Kavagutti S V."/>
        </authorList>
    </citation>
    <scope>NUCLEOTIDE SEQUENCE</scope>
</reference>
<evidence type="ECO:0000256" key="1">
    <source>
        <dbReference type="SAM" id="MobiDB-lite"/>
    </source>
</evidence>
<sequence>MAVTLRFAKGPTMATGAAEKAGVGPGSASTPLPSCPFAFIPQHSTAPSAERAQEWLSPAATATMRRPATGAATGVGVGVGGGGTAGAGASVAAGSTAGAPGSGDPSWPSELSPQQYTWPAPEIAQVWFDPVAMEVHSAVAAFAAGAVTSASTGSSSARAVEEAHDLTGRRDWRAATMGSPSNRWA</sequence>
<feature type="compositionally biased region" description="Basic and acidic residues" evidence="1">
    <location>
        <begin position="159"/>
        <end position="173"/>
    </location>
</feature>
<feature type="compositionally biased region" description="Low complexity" evidence="1">
    <location>
        <begin position="149"/>
        <end position="158"/>
    </location>
</feature>
<dbReference type="EMBL" id="CAFBOZ010000260">
    <property type="protein sequence ID" value="CAB5018845.1"/>
    <property type="molecule type" value="Genomic_DNA"/>
</dbReference>
<gene>
    <name evidence="2" type="ORF">UFOPK3992_01589</name>
</gene>
<organism evidence="2">
    <name type="scientific">freshwater metagenome</name>
    <dbReference type="NCBI Taxonomy" id="449393"/>
    <lineage>
        <taxon>unclassified sequences</taxon>
        <taxon>metagenomes</taxon>
        <taxon>ecological metagenomes</taxon>
    </lineage>
</organism>
<name>A0A6J7QPI5_9ZZZZ</name>